<evidence type="ECO:0000313" key="2">
    <source>
        <dbReference type="Proteomes" id="UP000724584"/>
    </source>
</evidence>
<sequence>MVAAKMGGLNRLLPFLALFTGSVSAAAVDTTLQSRATTFNNPVLWEDYPDLDVFRVGSVFYYSSSTFAYSPGAPVLKSYDLVNWTPVTHSVPTLNFGNQYNLTSGTPGAYVKGIWASTLRYRKSNDKFYWYGCIGFGKTYIWTSSGTNAGANDGEVDASKWNWESHPPINTCYYDSGLLIDDDDTMYVAYGNPNIEVAQLSADGLSQVRTQRAYTPPSGTTTEGARMYKAKGAYYILVTRPADAEYVLKSTSGPFGPYTQRTLVSRIKGPLANAGFSHQGGMVEAPDGTWYYVAFMDAYPGGRIPVVAPLKWTSDGWPELVTDSQGNWGTSYPIPVQTSKTVPGSAGLDEFKGGKLSHHWEWNHNPDTGKFSLGDSGLVLKTATVTDDLFGARNTLTRRIAGPKSSGTFRLDVSKMQDGDRAGAVLFRDRAGYIGVWKQGNEARIVLVDDLRLTEGSWSTASKGKTAATGPTVSNTSDVWFRIEADITPAFGTSTERTTAFSYSLDGGKTFVKLGSGFKMSNAWNYFTGYRFGVFNFATKAVGGEVTVKSFQMQAI</sequence>
<keyword evidence="1" id="KW-0378">Hydrolase</keyword>
<comment type="caution">
    <text evidence="1">The sequence shown here is derived from an EMBL/GenBank/DDBJ whole genome shotgun (WGS) entry which is preliminary data.</text>
</comment>
<accession>A0ACB7P580</accession>
<evidence type="ECO:0000313" key="1">
    <source>
        <dbReference type="EMBL" id="KAH6627485.1"/>
    </source>
</evidence>
<dbReference type="Proteomes" id="UP000724584">
    <property type="component" value="Unassembled WGS sequence"/>
</dbReference>
<protein>
    <submittedName>
        <fullName evidence="1">Arabinoxylan hydrolase</fullName>
    </submittedName>
</protein>
<proteinExistence type="predicted"/>
<name>A0ACB7P580_9PEZI</name>
<dbReference type="EMBL" id="JAGIZQ010000005">
    <property type="protein sequence ID" value="KAH6627485.1"/>
    <property type="molecule type" value="Genomic_DNA"/>
</dbReference>
<reference evidence="1 2" key="1">
    <citation type="journal article" date="2021" name="Nat. Commun.">
        <title>Genetic determinants of endophytism in the Arabidopsis root mycobiome.</title>
        <authorList>
            <person name="Mesny F."/>
            <person name="Miyauchi S."/>
            <person name="Thiergart T."/>
            <person name="Pickel B."/>
            <person name="Atanasova L."/>
            <person name="Karlsson M."/>
            <person name="Huettel B."/>
            <person name="Barry K.W."/>
            <person name="Haridas S."/>
            <person name="Chen C."/>
            <person name="Bauer D."/>
            <person name="Andreopoulos W."/>
            <person name="Pangilinan J."/>
            <person name="LaButti K."/>
            <person name="Riley R."/>
            <person name="Lipzen A."/>
            <person name="Clum A."/>
            <person name="Drula E."/>
            <person name="Henrissat B."/>
            <person name="Kohler A."/>
            <person name="Grigoriev I.V."/>
            <person name="Martin F.M."/>
            <person name="Hacquard S."/>
        </authorList>
    </citation>
    <scope>NUCLEOTIDE SEQUENCE [LARGE SCALE GENOMIC DNA]</scope>
    <source>
        <strain evidence="1 2">MPI-SDFR-AT-0079</strain>
    </source>
</reference>
<organism evidence="1 2">
    <name type="scientific">Chaetomium tenue</name>
    <dbReference type="NCBI Taxonomy" id="1854479"/>
    <lineage>
        <taxon>Eukaryota</taxon>
        <taxon>Fungi</taxon>
        <taxon>Dikarya</taxon>
        <taxon>Ascomycota</taxon>
        <taxon>Pezizomycotina</taxon>
        <taxon>Sordariomycetes</taxon>
        <taxon>Sordariomycetidae</taxon>
        <taxon>Sordariales</taxon>
        <taxon>Chaetomiaceae</taxon>
        <taxon>Chaetomium</taxon>
    </lineage>
</organism>
<keyword evidence="2" id="KW-1185">Reference proteome</keyword>
<gene>
    <name evidence="1" type="ORF">F5144DRAFT_575983</name>
</gene>